<dbReference type="GO" id="GO:0016126">
    <property type="term" value="P:sterol biosynthetic process"/>
    <property type="evidence" value="ECO:0007669"/>
    <property type="project" value="TreeGrafter"/>
</dbReference>
<feature type="compositionally biased region" description="Polar residues" evidence="7">
    <location>
        <begin position="94"/>
        <end position="103"/>
    </location>
</feature>
<sequence>MTEQPRILRPRPRRPFDLAPASAESSGPPTPAESTSTEYLNPSKEYLNPSAAPGTGPNSTSVSRTGSIMNLTSSTLYGIYSPTAFDSLRDESSPWGTEANSPASEYPPEPSQLAAEKSAIEPRRLALRRTRSRLSQGLFRGVILPQVLSSALLFGFGIVYGVITVHLHENHWITPVKLENVHYYDSWQYLGIWGLAGIALGNLLPCLDGWREGELEKADSKHASNEEERDDRTPSWVTVARSVGAFVGIAFAMRRLPWQSTTQASLTLALANPVLWYLIDRTTTGFVLSTAVGLAGMGVVLGLKPELVPASTGPSLGASILNGTGLENALGAGITQESLAVRTWVASVIFCACVCFGNVGRQLAIGAGSRDTLKP</sequence>
<keyword evidence="6 8" id="KW-0472">Membrane</keyword>
<evidence type="ECO:0000313" key="10">
    <source>
        <dbReference type="Proteomes" id="UP000177622"/>
    </source>
</evidence>
<feature type="transmembrane region" description="Helical" evidence="8">
    <location>
        <begin position="138"/>
        <end position="167"/>
    </location>
</feature>
<name>A0A1F5LKT9_PENAI</name>
<evidence type="ECO:0000256" key="7">
    <source>
        <dbReference type="SAM" id="MobiDB-lite"/>
    </source>
</evidence>
<dbReference type="AlphaFoldDB" id="A0A1F5LKT9"/>
<gene>
    <name evidence="9" type="ORF">PENARI_c007G01077</name>
</gene>
<feature type="transmembrane region" description="Helical" evidence="8">
    <location>
        <begin position="285"/>
        <end position="303"/>
    </location>
</feature>
<feature type="region of interest" description="Disordered" evidence="7">
    <location>
        <begin position="90"/>
        <end position="117"/>
    </location>
</feature>
<keyword evidence="5 8" id="KW-1133">Transmembrane helix</keyword>
<organism evidence="9 10">
    <name type="scientific">Penicillium arizonense</name>
    <dbReference type="NCBI Taxonomy" id="1835702"/>
    <lineage>
        <taxon>Eukaryota</taxon>
        <taxon>Fungi</taxon>
        <taxon>Dikarya</taxon>
        <taxon>Ascomycota</taxon>
        <taxon>Pezizomycotina</taxon>
        <taxon>Eurotiomycetes</taxon>
        <taxon>Eurotiomycetidae</taxon>
        <taxon>Eurotiales</taxon>
        <taxon>Aspergillaceae</taxon>
        <taxon>Penicillium</taxon>
    </lineage>
</organism>
<evidence type="ECO:0000256" key="6">
    <source>
        <dbReference type="ARBA" id="ARBA00023136"/>
    </source>
</evidence>
<feature type="compositionally biased region" description="Polar residues" evidence="7">
    <location>
        <begin position="23"/>
        <end position="40"/>
    </location>
</feature>
<comment type="similarity">
    <text evidence="2">Belongs to the INSIG family.</text>
</comment>
<dbReference type="Proteomes" id="UP000177622">
    <property type="component" value="Unassembled WGS sequence"/>
</dbReference>
<reference evidence="9 10" key="1">
    <citation type="journal article" date="2016" name="Sci. Rep.">
        <title>Penicillium arizonense, a new, genome sequenced fungal species, reveals a high chemical diversity in secreted metabolites.</title>
        <authorList>
            <person name="Grijseels S."/>
            <person name="Nielsen J.C."/>
            <person name="Randelovic M."/>
            <person name="Nielsen J."/>
            <person name="Nielsen K.F."/>
            <person name="Workman M."/>
            <person name="Frisvad J.C."/>
        </authorList>
    </citation>
    <scope>NUCLEOTIDE SEQUENCE [LARGE SCALE GENOMIC DNA]</scope>
    <source>
        <strain evidence="9 10">CBS 141311</strain>
    </source>
</reference>
<feature type="region of interest" description="Disordered" evidence="7">
    <location>
        <begin position="1"/>
        <end position="65"/>
    </location>
</feature>
<comment type="caution">
    <text evidence="9">The sequence shown here is derived from an EMBL/GenBank/DDBJ whole genome shotgun (WGS) entry which is preliminary data.</text>
</comment>
<evidence type="ECO:0008006" key="11">
    <source>
        <dbReference type="Google" id="ProtNLM"/>
    </source>
</evidence>
<evidence type="ECO:0000256" key="4">
    <source>
        <dbReference type="ARBA" id="ARBA00022824"/>
    </source>
</evidence>
<evidence type="ECO:0000313" key="9">
    <source>
        <dbReference type="EMBL" id="OGE53716.1"/>
    </source>
</evidence>
<evidence type="ECO:0000256" key="8">
    <source>
        <dbReference type="SAM" id="Phobius"/>
    </source>
</evidence>
<dbReference type="PANTHER" id="PTHR15301:SF3">
    <property type="entry name" value="PROTEIN NSG1-RELATED"/>
    <property type="match status" value="1"/>
</dbReference>
<dbReference type="Pfam" id="PF07281">
    <property type="entry name" value="INSIG"/>
    <property type="match status" value="1"/>
</dbReference>
<comment type="subcellular location">
    <subcellularLocation>
        <location evidence="1">Endoplasmic reticulum membrane</location>
        <topology evidence="1">Multi-pass membrane protein</topology>
    </subcellularLocation>
</comment>
<evidence type="ECO:0000256" key="2">
    <source>
        <dbReference type="ARBA" id="ARBA00007475"/>
    </source>
</evidence>
<feature type="compositionally biased region" description="Polar residues" evidence="7">
    <location>
        <begin position="56"/>
        <end position="65"/>
    </location>
</feature>
<proteinExistence type="inferred from homology"/>
<dbReference type="STRING" id="1835702.A0A1F5LKT9"/>
<dbReference type="GeneID" id="34575462"/>
<dbReference type="PANTHER" id="PTHR15301">
    <property type="entry name" value="INSULIN-INDUCED GENE 1"/>
    <property type="match status" value="1"/>
</dbReference>
<evidence type="ECO:0000256" key="1">
    <source>
        <dbReference type="ARBA" id="ARBA00004477"/>
    </source>
</evidence>
<dbReference type="OrthoDB" id="205546at2759"/>
<keyword evidence="10" id="KW-1185">Reference proteome</keyword>
<evidence type="ECO:0000256" key="5">
    <source>
        <dbReference type="ARBA" id="ARBA00022989"/>
    </source>
</evidence>
<keyword evidence="3 8" id="KW-0812">Transmembrane</keyword>
<dbReference type="RefSeq" id="XP_022489154.1">
    <property type="nucleotide sequence ID" value="XM_022630728.1"/>
</dbReference>
<keyword evidence="4" id="KW-0256">Endoplasmic reticulum</keyword>
<dbReference type="GO" id="GO:0005789">
    <property type="term" value="C:endoplasmic reticulum membrane"/>
    <property type="evidence" value="ECO:0007669"/>
    <property type="project" value="UniProtKB-SubCell"/>
</dbReference>
<accession>A0A1F5LKT9</accession>
<protein>
    <recommendedName>
        <fullName evidence="11">Insulin-induced gene 2 protein</fullName>
    </recommendedName>
</protein>
<dbReference type="InterPro" id="IPR025929">
    <property type="entry name" value="INSIG_fam"/>
</dbReference>
<dbReference type="EMBL" id="LXJU01000007">
    <property type="protein sequence ID" value="OGE53716.1"/>
    <property type="molecule type" value="Genomic_DNA"/>
</dbReference>
<evidence type="ECO:0000256" key="3">
    <source>
        <dbReference type="ARBA" id="ARBA00022692"/>
    </source>
</evidence>